<organism evidence="2 3">
    <name type="scientific">Methyloceanibacter marginalis</name>
    <dbReference type="NCBI Taxonomy" id="1774971"/>
    <lineage>
        <taxon>Bacteria</taxon>
        <taxon>Pseudomonadati</taxon>
        <taxon>Pseudomonadota</taxon>
        <taxon>Alphaproteobacteria</taxon>
        <taxon>Hyphomicrobiales</taxon>
        <taxon>Hyphomicrobiaceae</taxon>
        <taxon>Methyloceanibacter</taxon>
    </lineage>
</organism>
<reference evidence="2 3" key="1">
    <citation type="journal article" date="2016" name="Environ. Microbiol.">
        <title>New Methyloceanibacter diversity from North Sea sediments includes methanotroph containing solely the soluble methane monooxygenase.</title>
        <authorList>
            <person name="Vekeman B."/>
            <person name="Kerckhof F.M."/>
            <person name="Cremers G."/>
            <person name="de Vos P."/>
            <person name="Vandamme P."/>
            <person name="Boon N."/>
            <person name="Op den Camp H.J."/>
            <person name="Heylen K."/>
        </authorList>
    </citation>
    <scope>NUCLEOTIDE SEQUENCE [LARGE SCALE GENOMIC DNA]</scope>
    <source>
        <strain evidence="2 3">R-67177</strain>
    </source>
</reference>
<evidence type="ECO:0000313" key="3">
    <source>
        <dbReference type="Proteomes" id="UP000095042"/>
    </source>
</evidence>
<evidence type="ECO:0000256" key="1">
    <source>
        <dbReference type="SAM" id="MobiDB-lite"/>
    </source>
</evidence>
<proteinExistence type="predicted"/>
<protein>
    <submittedName>
        <fullName evidence="2">Uncharacterized protein</fullName>
    </submittedName>
</protein>
<sequence length="79" mass="9194">MIAVEYTSGDPRLAAEIANKLADVYIGWQRTAKIEQTKDATVWLDDQIKALRKPPRSPKRRWRPSRPRKAFTRARTTSR</sequence>
<dbReference type="EMBL" id="LPWD01000076">
    <property type="protein sequence ID" value="ODS03638.1"/>
    <property type="molecule type" value="Genomic_DNA"/>
</dbReference>
<dbReference type="Proteomes" id="UP000095042">
    <property type="component" value="Unassembled WGS sequence"/>
</dbReference>
<dbReference type="OrthoDB" id="7786248at2"/>
<keyword evidence="3" id="KW-1185">Reference proteome</keyword>
<feature type="compositionally biased region" description="Basic residues" evidence="1">
    <location>
        <begin position="50"/>
        <end position="79"/>
    </location>
</feature>
<accession>A0A1E3WCW1</accession>
<evidence type="ECO:0000313" key="2">
    <source>
        <dbReference type="EMBL" id="ODS03638.1"/>
    </source>
</evidence>
<comment type="caution">
    <text evidence="2">The sequence shown here is derived from an EMBL/GenBank/DDBJ whole genome shotgun (WGS) entry which is preliminary data.</text>
</comment>
<feature type="region of interest" description="Disordered" evidence="1">
    <location>
        <begin position="49"/>
        <end position="79"/>
    </location>
</feature>
<name>A0A1E3WCW1_9HYPH</name>
<dbReference type="AlphaFoldDB" id="A0A1E3WCW1"/>
<gene>
    <name evidence="2" type="ORF">AUC71_08685</name>
</gene>